<name>A0ACC0BJN1_CATRO</name>
<dbReference type="Proteomes" id="UP001060085">
    <property type="component" value="Linkage Group LG03"/>
</dbReference>
<accession>A0ACC0BJN1</accession>
<dbReference type="EMBL" id="CM044703">
    <property type="protein sequence ID" value="KAI5672839.1"/>
    <property type="molecule type" value="Genomic_DNA"/>
</dbReference>
<proteinExistence type="predicted"/>
<keyword evidence="2" id="KW-1185">Reference proteome</keyword>
<organism evidence="1 2">
    <name type="scientific">Catharanthus roseus</name>
    <name type="common">Madagascar periwinkle</name>
    <name type="synonym">Vinca rosea</name>
    <dbReference type="NCBI Taxonomy" id="4058"/>
    <lineage>
        <taxon>Eukaryota</taxon>
        <taxon>Viridiplantae</taxon>
        <taxon>Streptophyta</taxon>
        <taxon>Embryophyta</taxon>
        <taxon>Tracheophyta</taxon>
        <taxon>Spermatophyta</taxon>
        <taxon>Magnoliopsida</taxon>
        <taxon>eudicotyledons</taxon>
        <taxon>Gunneridae</taxon>
        <taxon>Pentapetalae</taxon>
        <taxon>asterids</taxon>
        <taxon>lamiids</taxon>
        <taxon>Gentianales</taxon>
        <taxon>Apocynaceae</taxon>
        <taxon>Rauvolfioideae</taxon>
        <taxon>Vinceae</taxon>
        <taxon>Catharanthinae</taxon>
        <taxon>Catharanthus</taxon>
    </lineage>
</organism>
<protein>
    <submittedName>
        <fullName evidence="1">Uncharacterized protein</fullName>
    </submittedName>
</protein>
<sequence>MREKKKSKKGEDIKKEIIEPSMDVELLGVGYHVYGTRGKRKTKIQPKKDKVVEIEHVEEEIAIMTRDKSKVLLSAPRETDLSFKMHHFHLLSNGRCSIRPIIMLICHEIGCLRPLEYPLHFKEALDLALISNCLIHELNAFHFLKKSFEYHIPFRDDIYKWISLNFFVVENEVISESAIGFARSGIILHESPTFLSNSSEVQFVSSWIFCESFHFPMRRGFLGQCTISGLLDLETRNLVKLITRRLVLGPEDKWGEGALFFTLNKLGNWVRCWTVVGWWILVFQALNSLGQILGRSKVRERIDRVWCSFTWHRRFGEVMVHHLPQVHSDHHPVLIAYILPNPRQQLEKRFLFLAAWLQHSTFDEFMKEAWAVHEDDLT</sequence>
<reference evidence="2" key="1">
    <citation type="journal article" date="2023" name="Nat. Plants">
        <title>Single-cell RNA sequencing provides a high-resolution roadmap for understanding the multicellular compartmentation of specialized metabolism.</title>
        <authorList>
            <person name="Sun S."/>
            <person name="Shen X."/>
            <person name="Li Y."/>
            <person name="Li Y."/>
            <person name="Wang S."/>
            <person name="Li R."/>
            <person name="Zhang H."/>
            <person name="Shen G."/>
            <person name="Guo B."/>
            <person name="Wei J."/>
            <person name="Xu J."/>
            <person name="St-Pierre B."/>
            <person name="Chen S."/>
            <person name="Sun C."/>
        </authorList>
    </citation>
    <scope>NUCLEOTIDE SEQUENCE [LARGE SCALE GENOMIC DNA]</scope>
</reference>
<evidence type="ECO:0000313" key="1">
    <source>
        <dbReference type="EMBL" id="KAI5672839.1"/>
    </source>
</evidence>
<comment type="caution">
    <text evidence="1">The sequence shown here is derived from an EMBL/GenBank/DDBJ whole genome shotgun (WGS) entry which is preliminary data.</text>
</comment>
<evidence type="ECO:0000313" key="2">
    <source>
        <dbReference type="Proteomes" id="UP001060085"/>
    </source>
</evidence>
<gene>
    <name evidence="1" type="ORF">M9H77_13203</name>
</gene>